<evidence type="ECO:0000313" key="2">
    <source>
        <dbReference type="EMBL" id="MFC5243611.1"/>
    </source>
</evidence>
<dbReference type="Proteomes" id="UP001596035">
    <property type="component" value="Unassembled WGS sequence"/>
</dbReference>
<protein>
    <submittedName>
        <fullName evidence="2">VOC family protein</fullName>
    </submittedName>
</protein>
<dbReference type="Pfam" id="PF00903">
    <property type="entry name" value="Glyoxalase"/>
    <property type="match status" value="1"/>
</dbReference>
<proteinExistence type="predicted"/>
<dbReference type="PROSITE" id="PS51819">
    <property type="entry name" value="VOC"/>
    <property type="match status" value="1"/>
</dbReference>
<name>A0ABW0DXZ7_9ACTN</name>
<dbReference type="SUPFAM" id="SSF54593">
    <property type="entry name" value="Glyoxalase/Bleomycin resistance protein/Dihydroxybiphenyl dioxygenase"/>
    <property type="match status" value="1"/>
</dbReference>
<dbReference type="Gene3D" id="3.30.720.110">
    <property type="match status" value="1"/>
</dbReference>
<gene>
    <name evidence="2" type="ORF">ACFPWV_27485</name>
</gene>
<keyword evidence="3" id="KW-1185">Reference proteome</keyword>
<dbReference type="Gene3D" id="3.30.720.120">
    <property type="match status" value="1"/>
</dbReference>
<dbReference type="InterPro" id="IPR029068">
    <property type="entry name" value="Glyas_Bleomycin-R_OHBP_Dase"/>
</dbReference>
<dbReference type="RefSeq" id="WP_344559897.1">
    <property type="nucleotide sequence ID" value="NZ_BAAATG010000015.1"/>
</dbReference>
<dbReference type="EMBL" id="JBHSKN010000026">
    <property type="protein sequence ID" value="MFC5243611.1"/>
    <property type="molecule type" value="Genomic_DNA"/>
</dbReference>
<evidence type="ECO:0000313" key="3">
    <source>
        <dbReference type="Proteomes" id="UP001596035"/>
    </source>
</evidence>
<dbReference type="InterPro" id="IPR004360">
    <property type="entry name" value="Glyas_Fos-R_dOase_dom"/>
</dbReference>
<accession>A0ABW0DXZ7</accession>
<reference evidence="3" key="1">
    <citation type="journal article" date="2019" name="Int. J. Syst. Evol. Microbiol.">
        <title>The Global Catalogue of Microorganisms (GCM) 10K type strain sequencing project: providing services to taxonomists for standard genome sequencing and annotation.</title>
        <authorList>
            <consortium name="The Broad Institute Genomics Platform"/>
            <consortium name="The Broad Institute Genome Sequencing Center for Infectious Disease"/>
            <person name="Wu L."/>
            <person name="Ma J."/>
        </authorList>
    </citation>
    <scope>NUCLEOTIDE SEQUENCE [LARGE SCALE GENOMIC DNA]</scope>
    <source>
        <strain evidence="3">CGMCC 4.7131</strain>
    </source>
</reference>
<sequence length="135" mass="14635">MQITVSTVSLTVDDVNASRQFFTAHLGYREIAAADGFASLTRGDAAVDIVLLRRGTEVLPADQRDRHAAGLVLAFTVTGIEGEERRLRERGVTITMPLRKEPWGERLFQVTDPNGIVVQFVEWAAPDEVGAGAGA</sequence>
<comment type="caution">
    <text evidence="2">The sequence shown here is derived from an EMBL/GenBank/DDBJ whole genome shotgun (WGS) entry which is preliminary data.</text>
</comment>
<feature type="domain" description="VOC" evidence="1">
    <location>
        <begin position="4"/>
        <end position="123"/>
    </location>
</feature>
<dbReference type="InterPro" id="IPR037523">
    <property type="entry name" value="VOC_core"/>
</dbReference>
<organism evidence="2 3">
    <name type="scientific">Streptomyces atrovirens</name>
    <dbReference type="NCBI Taxonomy" id="285556"/>
    <lineage>
        <taxon>Bacteria</taxon>
        <taxon>Bacillati</taxon>
        <taxon>Actinomycetota</taxon>
        <taxon>Actinomycetes</taxon>
        <taxon>Kitasatosporales</taxon>
        <taxon>Streptomycetaceae</taxon>
        <taxon>Streptomyces</taxon>
    </lineage>
</organism>
<evidence type="ECO:0000259" key="1">
    <source>
        <dbReference type="PROSITE" id="PS51819"/>
    </source>
</evidence>